<proteinExistence type="predicted"/>
<feature type="domain" description="Glycolipid transfer protein" evidence="2">
    <location>
        <begin position="21"/>
        <end position="159"/>
    </location>
</feature>
<dbReference type="FunFam" id="1.10.3520.10:FF:000001">
    <property type="entry name" value="Pleckstrin domain-containing family A member 8"/>
    <property type="match status" value="1"/>
</dbReference>
<dbReference type="STRING" id="341454.A0A4S2N185"/>
<dbReference type="Gene3D" id="1.10.3520.10">
    <property type="entry name" value="Glycolipid transfer protein"/>
    <property type="match status" value="1"/>
</dbReference>
<dbReference type="InParanoid" id="A0A4S2N185"/>
<dbReference type="OrthoDB" id="205255at2759"/>
<gene>
    <name evidence="3" type="ORF">EX30DRAFT_304577</name>
</gene>
<dbReference type="PANTHER" id="PTHR10219:SF25">
    <property type="entry name" value="PLECKSTRIN HOMOLOGY DOMAIN-CONTAINING FAMILY A MEMBER 8"/>
    <property type="match status" value="1"/>
</dbReference>
<sequence length="195" mass="21597">MGFFDTAKRSFKDVPVTDGKISTTEFLEAAETVVQLFDVLGSAAFTPVQTDMTGNIKKIRTRQDASPATSGTLQDLVASELAEKKKTATEGLLWLNRGLEFTSQALRRNVSNPKEELSNSFTDAYGCTLKKHHNFIVKGVFGVAMKACPYRADFYKKLGDDEEKVLAQLQEWLAALEQIVAILNALDLEAQMKKI</sequence>
<dbReference type="GO" id="GO:1902388">
    <property type="term" value="F:ceramide 1-phosphate transfer activity"/>
    <property type="evidence" value="ECO:0007669"/>
    <property type="project" value="TreeGrafter"/>
</dbReference>
<dbReference type="EMBL" id="ML220114">
    <property type="protein sequence ID" value="TGZ82821.1"/>
    <property type="molecule type" value="Genomic_DNA"/>
</dbReference>
<dbReference type="InterPro" id="IPR036497">
    <property type="entry name" value="GLTP_sf"/>
</dbReference>
<dbReference type="PANTHER" id="PTHR10219">
    <property type="entry name" value="GLYCOLIPID TRANSFER PROTEIN-RELATED"/>
    <property type="match status" value="1"/>
</dbReference>
<dbReference type="GO" id="GO:0005829">
    <property type="term" value="C:cytosol"/>
    <property type="evidence" value="ECO:0007669"/>
    <property type="project" value="TreeGrafter"/>
</dbReference>
<protein>
    <submittedName>
        <fullName evidence="3">HET-C protein</fullName>
    </submittedName>
</protein>
<evidence type="ECO:0000313" key="3">
    <source>
        <dbReference type="EMBL" id="TGZ82821.1"/>
    </source>
</evidence>
<name>A0A4S2N185_9PEZI</name>
<accession>A0A4S2N185</accession>
<dbReference type="SUPFAM" id="SSF110004">
    <property type="entry name" value="Glycolipid transfer protein, GLTP"/>
    <property type="match status" value="1"/>
</dbReference>
<dbReference type="AlphaFoldDB" id="A0A4S2N185"/>
<dbReference type="InterPro" id="IPR014830">
    <property type="entry name" value="Glycolipid_transfer_prot_dom"/>
</dbReference>
<evidence type="ECO:0000259" key="2">
    <source>
        <dbReference type="Pfam" id="PF08718"/>
    </source>
</evidence>
<dbReference type="GO" id="GO:0016020">
    <property type="term" value="C:membrane"/>
    <property type="evidence" value="ECO:0007669"/>
    <property type="project" value="TreeGrafter"/>
</dbReference>
<evidence type="ECO:0000313" key="4">
    <source>
        <dbReference type="Proteomes" id="UP000298138"/>
    </source>
</evidence>
<keyword evidence="1" id="KW-0813">Transport</keyword>
<dbReference type="GO" id="GO:1902387">
    <property type="term" value="F:ceramide 1-phosphate binding"/>
    <property type="evidence" value="ECO:0007669"/>
    <property type="project" value="TreeGrafter"/>
</dbReference>
<reference evidence="3 4" key="1">
    <citation type="submission" date="2019-04" db="EMBL/GenBank/DDBJ databases">
        <title>Comparative genomics and transcriptomics to analyze fruiting body development in filamentous ascomycetes.</title>
        <authorList>
            <consortium name="DOE Joint Genome Institute"/>
            <person name="Lutkenhaus R."/>
            <person name="Traeger S."/>
            <person name="Breuer J."/>
            <person name="Kuo A."/>
            <person name="Lipzen A."/>
            <person name="Pangilinan J."/>
            <person name="Dilworth D."/>
            <person name="Sandor L."/>
            <person name="Poggeler S."/>
            <person name="Barry K."/>
            <person name="Grigoriev I.V."/>
            <person name="Nowrousian M."/>
        </authorList>
    </citation>
    <scope>NUCLEOTIDE SEQUENCE [LARGE SCALE GENOMIC DNA]</scope>
    <source>
        <strain evidence="3 4">CBS 389.68</strain>
    </source>
</reference>
<keyword evidence="4" id="KW-1185">Reference proteome</keyword>
<organism evidence="3 4">
    <name type="scientific">Ascodesmis nigricans</name>
    <dbReference type="NCBI Taxonomy" id="341454"/>
    <lineage>
        <taxon>Eukaryota</taxon>
        <taxon>Fungi</taxon>
        <taxon>Dikarya</taxon>
        <taxon>Ascomycota</taxon>
        <taxon>Pezizomycotina</taxon>
        <taxon>Pezizomycetes</taxon>
        <taxon>Pezizales</taxon>
        <taxon>Ascodesmidaceae</taxon>
        <taxon>Ascodesmis</taxon>
    </lineage>
</organism>
<dbReference type="Pfam" id="PF08718">
    <property type="entry name" value="GLTP"/>
    <property type="match status" value="1"/>
</dbReference>
<dbReference type="Proteomes" id="UP000298138">
    <property type="component" value="Unassembled WGS sequence"/>
</dbReference>
<evidence type="ECO:0000256" key="1">
    <source>
        <dbReference type="ARBA" id="ARBA00022448"/>
    </source>
</evidence>